<evidence type="ECO:0000313" key="2">
    <source>
        <dbReference type="EMBL" id="KAJ8775830.1"/>
    </source>
</evidence>
<proteinExistence type="predicted"/>
<feature type="compositionally biased region" description="Polar residues" evidence="1">
    <location>
        <begin position="164"/>
        <end position="180"/>
    </location>
</feature>
<reference evidence="2 3" key="1">
    <citation type="submission" date="2022-11" db="EMBL/GenBank/DDBJ databases">
        <title>Whole genome sequence of Eschrichtius robustus ER-17-0199.</title>
        <authorList>
            <person name="Bruniche-Olsen A."/>
            <person name="Black A.N."/>
            <person name="Fields C.J."/>
            <person name="Walden K."/>
            <person name="Dewoody J.A."/>
        </authorList>
    </citation>
    <scope>NUCLEOTIDE SEQUENCE [LARGE SCALE GENOMIC DNA]</scope>
    <source>
        <strain evidence="2">ER-17-0199</strain>
        <tissue evidence="2">Blubber</tissue>
    </source>
</reference>
<protein>
    <submittedName>
        <fullName evidence="2">Uncharacterized protein</fullName>
    </submittedName>
</protein>
<organism evidence="2 3">
    <name type="scientific">Eschrichtius robustus</name>
    <name type="common">California gray whale</name>
    <name type="synonym">Eschrichtius gibbosus</name>
    <dbReference type="NCBI Taxonomy" id="9764"/>
    <lineage>
        <taxon>Eukaryota</taxon>
        <taxon>Metazoa</taxon>
        <taxon>Chordata</taxon>
        <taxon>Craniata</taxon>
        <taxon>Vertebrata</taxon>
        <taxon>Euteleostomi</taxon>
        <taxon>Mammalia</taxon>
        <taxon>Eutheria</taxon>
        <taxon>Laurasiatheria</taxon>
        <taxon>Artiodactyla</taxon>
        <taxon>Whippomorpha</taxon>
        <taxon>Cetacea</taxon>
        <taxon>Mysticeti</taxon>
        <taxon>Eschrichtiidae</taxon>
        <taxon>Eschrichtius</taxon>
    </lineage>
</organism>
<accession>A0AB34GB52</accession>
<evidence type="ECO:0000313" key="3">
    <source>
        <dbReference type="Proteomes" id="UP001159641"/>
    </source>
</evidence>
<feature type="compositionally biased region" description="Basic and acidic residues" evidence="1">
    <location>
        <begin position="115"/>
        <end position="124"/>
    </location>
</feature>
<feature type="compositionally biased region" description="Basic and acidic residues" evidence="1">
    <location>
        <begin position="66"/>
        <end position="75"/>
    </location>
</feature>
<dbReference type="EMBL" id="JAIQCJ010002567">
    <property type="protein sequence ID" value="KAJ8775830.1"/>
    <property type="molecule type" value="Genomic_DNA"/>
</dbReference>
<sequence>MGVSAPPYLRPRLSRRHNALFSLTDPGPKGHSAGVMGSVLPETFWGGEGAHPNGPQTPPAAPGPRRGGERRHSEPHTLPQSSRLPAPLQPPGEPTSRRGPSPQAVTAAPGLGPSRSDRLPEQRVRARPLPSSRDAPRLERQGTPGLCKVFLNRNPVLLTFTKQVDSGNSAQPDRQLQATPDVTRPGTRGSRRQRVFQPTATPLQPLIDVPGTSLVAQWLRIRLPRQGTRLRSLVREDPTCRGATKPVRHNC</sequence>
<keyword evidence="3" id="KW-1185">Reference proteome</keyword>
<comment type="caution">
    <text evidence="2">The sequence shown here is derived from an EMBL/GenBank/DDBJ whole genome shotgun (WGS) entry which is preliminary data.</text>
</comment>
<feature type="region of interest" description="Disordered" evidence="1">
    <location>
        <begin position="20"/>
        <end position="141"/>
    </location>
</feature>
<name>A0AB34GB52_ESCRO</name>
<gene>
    <name evidence="2" type="ORF">J1605_016057</name>
</gene>
<dbReference type="Proteomes" id="UP001159641">
    <property type="component" value="Unassembled WGS sequence"/>
</dbReference>
<dbReference type="AlphaFoldDB" id="A0AB34GB52"/>
<evidence type="ECO:0000256" key="1">
    <source>
        <dbReference type="SAM" id="MobiDB-lite"/>
    </source>
</evidence>
<feature type="region of interest" description="Disordered" evidence="1">
    <location>
        <begin position="164"/>
        <end position="191"/>
    </location>
</feature>